<evidence type="ECO:0000313" key="3">
    <source>
        <dbReference type="EMBL" id="RZV38736.1"/>
    </source>
</evidence>
<feature type="transmembrane region" description="Helical" evidence="1">
    <location>
        <begin position="35"/>
        <end position="62"/>
    </location>
</feature>
<evidence type="ECO:0000259" key="2">
    <source>
        <dbReference type="Pfam" id="PF00535"/>
    </source>
</evidence>
<dbReference type="InterPro" id="IPR029044">
    <property type="entry name" value="Nucleotide-diphossugar_trans"/>
</dbReference>
<dbReference type="Gene3D" id="3.90.550.10">
    <property type="entry name" value="Spore Coat Polysaccharide Biosynthesis Protein SpsA, Chain A"/>
    <property type="match status" value="1"/>
</dbReference>
<feature type="domain" description="Glycosyltransferase 2-like" evidence="2">
    <location>
        <begin position="126"/>
        <end position="287"/>
    </location>
</feature>
<dbReference type="CDD" id="cd04179">
    <property type="entry name" value="DPM_DPG-synthase_like"/>
    <property type="match status" value="1"/>
</dbReference>
<dbReference type="SUPFAM" id="SSF53448">
    <property type="entry name" value="Nucleotide-diphospho-sugar transferases"/>
    <property type="match status" value="1"/>
</dbReference>
<sequence>MSNLRILGIFLSLSSCFIVFILFKKKKINTANIILIYLFLIFLLIVSIYPNFALIFSFLLNFKKSNNYRIIALLVVSSIFGWFFIFYIIGKITKLSDKFNIFFDQTAINEFESIYGKDFKFSDIVVIIPAYNEEKNIESVLSKIPKKINNIEVDVLVVVDGGDDNTYDIVKNNNTLAVRTIVNRGGGLALRLGYKMAIKFGAKIIVTMDADGQHDPNEIKDVIRPIINREADFVLGSRVLGSAKNTPFVRRMGIYLFSKIMSIVTLTKLTDCSNGFRAVKSEGLNKLLFKEEQYHSPELLIEAARNGLIIKEVPITVHQRLSGESKKGRNYIYGLKFAITILKTFIRGKKQ</sequence>
<protein>
    <submittedName>
        <fullName evidence="3">Glycosyltransferase family 2 protein</fullName>
    </submittedName>
</protein>
<dbReference type="Pfam" id="PF00535">
    <property type="entry name" value="Glycos_transf_2"/>
    <property type="match status" value="1"/>
</dbReference>
<dbReference type="Proteomes" id="UP000322454">
    <property type="component" value="Unassembled WGS sequence"/>
</dbReference>
<feature type="transmembrane region" description="Helical" evidence="1">
    <location>
        <begin position="6"/>
        <end position="23"/>
    </location>
</feature>
<keyword evidence="1" id="KW-0812">Transmembrane</keyword>
<comment type="caution">
    <text evidence="3">The sequence shown here is derived from an EMBL/GenBank/DDBJ whole genome shotgun (WGS) entry which is preliminary data.</text>
</comment>
<dbReference type="InterPro" id="IPR050256">
    <property type="entry name" value="Glycosyltransferase_2"/>
</dbReference>
<feature type="transmembrane region" description="Helical" evidence="1">
    <location>
        <begin position="68"/>
        <end position="89"/>
    </location>
</feature>
<accession>A0A520XC46</accession>
<dbReference type="PROSITE" id="PS51257">
    <property type="entry name" value="PROKAR_LIPOPROTEIN"/>
    <property type="match status" value="1"/>
</dbReference>
<dbReference type="PANTHER" id="PTHR48090">
    <property type="entry name" value="UNDECAPRENYL-PHOSPHATE 4-DEOXY-4-FORMAMIDO-L-ARABINOSE TRANSFERASE-RELATED"/>
    <property type="match status" value="1"/>
</dbReference>
<evidence type="ECO:0000256" key="1">
    <source>
        <dbReference type="SAM" id="Phobius"/>
    </source>
</evidence>
<keyword evidence="1" id="KW-0472">Membrane</keyword>
<reference evidence="3 4" key="1">
    <citation type="submission" date="2019-01" db="EMBL/GenBank/DDBJ databases">
        <title>Insights into ecological role of a new deltaproteobacterial order Candidatus Sinidesulfobacterales (Sva0485) by metagenomics and metatranscriptomics.</title>
        <authorList>
            <person name="Tan S."/>
            <person name="Liu J."/>
            <person name="Fang Y."/>
            <person name="Hedlund B."/>
            <person name="Lian Z.-H."/>
            <person name="Huang L.-Y."/>
            <person name="Li J.-T."/>
            <person name="Huang L.-N."/>
            <person name="Li W.-J."/>
            <person name="Jiang H.-C."/>
            <person name="Dong H.-L."/>
            <person name="Shu W.-S."/>
        </authorList>
    </citation>
    <scope>NUCLEOTIDE SEQUENCE [LARGE SCALE GENOMIC DNA]</scope>
    <source>
        <strain evidence="3">AP4</strain>
    </source>
</reference>
<dbReference type="AlphaFoldDB" id="A0A520XC46"/>
<dbReference type="EMBL" id="SHMQ01000015">
    <property type="protein sequence ID" value="RZV38736.1"/>
    <property type="molecule type" value="Genomic_DNA"/>
</dbReference>
<dbReference type="InterPro" id="IPR001173">
    <property type="entry name" value="Glyco_trans_2-like"/>
</dbReference>
<keyword evidence="1" id="KW-1133">Transmembrane helix</keyword>
<proteinExistence type="predicted"/>
<evidence type="ECO:0000313" key="4">
    <source>
        <dbReference type="Proteomes" id="UP000322454"/>
    </source>
</evidence>
<name>A0A520XC46_9DELT</name>
<dbReference type="PANTHER" id="PTHR48090:SF7">
    <property type="entry name" value="RFBJ PROTEIN"/>
    <property type="match status" value="1"/>
</dbReference>
<gene>
    <name evidence="3" type="ORF">EVJ48_06415</name>
</gene>
<organism evidence="3 4">
    <name type="scientific">Candidatus Acidulodesulfobacterium acidiphilum</name>
    <dbReference type="NCBI Taxonomy" id="2597224"/>
    <lineage>
        <taxon>Bacteria</taxon>
        <taxon>Deltaproteobacteria</taxon>
        <taxon>Candidatus Acidulodesulfobacterales</taxon>
        <taxon>Candidatus Acidulodesulfobacterium</taxon>
    </lineage>
</organism>